<reference evidence="1" key="1">
    <citation type="submission" date="2018-05" db="EMBL/GenBank/DDBJ databases">
        <authorList>
            <person name="Lanie J.A."/>
            <person name="Ng W.-L."/>
            <person name="Kazmierczak K.M."/>
            <person name="Andrzejewski T.M."/>
            <person name="Davidsen T.M."/>
            <person name="Wayne K.J."/>
            <person name="Tettelin H."/>
            <person name="Glass J.I."/>
            <person name="Rusch D."/>
            <person name="Podicherti R."/>
            <person name="Tsui H.-C.T."/>
            <person name="Winkler M.E."/>
        </authorList>
    </citation>
    <scope>NUCLEOTIDE SEQUENCE</scope>
</reference>
<protein>
    <submittedName>
        <fullName evidence="1">Uncharacterized protein</fullName>
    </submittedName>
</protein>
<evidence type="ECO:0000313" key="1">
    <source>
        <dbReference type="EMBL" id="SVA83247.1"/>
    </source>
</evidence>
<organism evidence="1">
    <name type="scientific">marine metagenome</name>
    <dbReference type="NCBI Taxonomy" id="408172"/>
    <lineage>
        <taxon>unclassified sequences</taxon>
        <taxon>metagenomes</taxon>
        <taxon>ecological metagenomes</taxon>
    </lineage>
</organism>
<dbReference type="EMBL" id="UINC01019639">
    <property type="protein sequence ID" value="SVA83247.1"/>
    <property type="molecule type" value="Genomic_DNA"/>
</dbReference>
<gene>
    <name evidence="1" type="ORF">METZ01_LOCUS136101</name>
</gene>
<proteinExistence type="predicted"/>
<sequence>MSKITILNNNTIMKNGVVFNVPGQSEGPAKVLSNGKTVFNDENPFSVEDVIDNMKETKLEKLLWEKSD</sequence>
<name>A0A381Z3B5_9ZZZZ</name>
<dbReference type="AlphaFoldDB" id="A0A381Z3B5"/>
<accession>A0A381Z3B5</accession>